<dbReference type="PANTHER" id="PTHR10130">
    <property type="entry name" value="PEROXISOMAL TARGETING SIGNAL 1 RECEPTOR PEX5"/>
    <property type="match status" value="1"/>
</dbReference>
<dbReference type="SUPFAM" id="SSF48452">
    <property type="entry name" value="TPR-like"/>
    <property type="match status" value="1"/>
</dbReference>
<dbReference type="InterPro" id="IPR002575">
    <property type="entry name" value="Aminoglycoside_PTrfase"/>
</dbReference>
<feature type="compositionally biased region" description="Polar residues" evidence="16">
    <location>
        <begin position="11"/>
        <end position="21"/>
    </location>
</feature>
<dbReference type="InterPro" id="IPR011009">
    <property type="entry name" value="Kinase-like_dom_sf"/>
</dbReference>
<dbReference type="GO" id="GO:0005778">
    <property type="term" value="C:peroxisomal membrane"/>
    <property type="evidence" value="ECO:0007669"/>
    <property type="project" value="TreeGrafter"/>
</dbReference>
<dbReference type="OrthoDB" id="10006023at2759"/>
<evidence type="ECO:0000256" key="7">
    <source>
        <dbReference type="ARBA" id="ARBA00022499"/>
    </source>
</evidence>
<evidence type="ECO:0000256" key="1">
    <source>
        <dbReference type="ARBA" id="ARBA00004275"/>
    </source>
</evidence>
<keyword evidence="13" id="KW-0576">Peroxisome</keyword>
<feature type="repeat" description="TPR" evidence="15">
    <location>
        <begin position="369"/>
        <end position="402"/>
    </location>
</feature>
<proteinExistence type="inferred from homology"/>
<feature type="region of interest" description="Disordered" evidence="16">
    <location>
        <begin position="1"/>
        <end position="52"/>
    </location>
</feature>
<dbReference type="Proteomes" id="UP000190312">
    <property type="component" value="Unassembled WGS sequence"/>
</dbReference>
<evidence type="ECO:0000256" key="10">
    <source>
        <dbReference type="ARBA" id="ARBA00022843"/>
    </source>
</evidence>
<feature type="compositionally biased region" description="Basic and acidic residues" evidence="16">
    <location>
        <begin position="22"/>
        <end position="35"/>
    </location>
</feature>
<dbReference type="InterPro" id="IPR011990">
    <property type="entry name" value="TPR-like_helical_dom_sf"/>
</dbReference>
<evidence type="ECO:0000256" key="5">
    <source>
        <dbReference type="ARBA" id="ARBA00022448"/>
    </source>
</evidence>
<feature type="domain" description="Aminoglycoside phosphotransferase" evidence="17">
    <location>
        <begin position="717"/>
        <end position="882"/>
    </location>
</feature>
<evidence type="ECO:0000256" key="12">
    <source>
        <dbReference type="ARBA" id="ARBA00022966"/>
    </source>
</evidence>
<evidence type="ECO:0000259" key="17">
    <source>
        <dbReference type="Pfam" id="PF01636"/>
    </source>
</evidence>
<organism evidence="18 19">
    <name type="scientific">Aspergillus oryzae</name>
    <name type="common">Yellow koji mold</name>
    <dbReference type="NCBI Taxonomy" id="5062"/>
    <lineage>
        <taxon>Eukaryota</taxon>
        <taxon>Fungi</taxon>
        <taxon>Dikarya</taxon>
        <taxon>Ascomycota</taxon>
        <taxon>Pezizomycotina</taxon>
        <taxon>Eurotiomycetes</taxon>
        <taxon>Eurotiomycetidae</taxon>
        <taxon>Eurotiales</taxon>
        <taxon>Aspergillaceae</taxon>
        <taxon>Aspergillus</taxon>
        <taxon>Aspergillus subgen. Circumdati</taxon>
    </lineage>
</organism>
<sequence>MSFLGGAECSTAGNPLTQFTKHVQDDKSLQRDRLVGRGPGGMQESMRSRGMMGGQDQMMDEFAQQPGQIPGAPPQPFAMEHLRRELDQFQTTPPRTGSPGWAAEFDPGEQARMEAAFAGPQGPMMNNGSGFTPAEFARFQQQSRAGVPQTANPVTSGPSPMMSGFQRPMGMGYMGMGGMGGMGMMHSAYNPMAMQQQPAEATTQDKGKGRMVELDDENWEAQFAEMETADTQKLDDEANDAIEAELNDLDRSVFTSSTSKEADYDAFENVWQKVQAETAASRKLAEEDTEFNVTDSLHMGDMGEWDNFDSLNTRFRDPQLGDYMFEDENMFKNVTNPFEEGVKLMREGGNLSLAALAFEAAVQKDPQHVQAWTMLGSAQAQNEKELPAIRALEQALKVDPNNLDALMGLAVSYTNEGYDSTAYRTLERWLSVKYPQIINPKDLSSDADLGFTDRQILHDRVTDFFIQAAQLSPSGAQMDPDVQVGLGVLFYCAEEYDKAVDCFSAALASTESGTVNQREQLHLLWNRLGATLANSGRSEEAIEAYEQALNINANFVRARYNLGVSCINIGCYPEAAQHLLGALSMHRVVEQEGRERAREIIGGDGVDDEQLERMIHISQNQSTNLYDTLRRVFSQMGRRDLADMVVAGMDVFYGLKISHKCDQLALSIAEASDVRPVDVPGSLSYTVICTRTQGQDEDPQESIIMSFRESASGLDEDMVRLARAIHGCPVPHMRNHGVMKGSDPPLNIYTMPLLPGVACLETLSCQADMGHDEEAKHIRFIKHLARYFARCWSTPQPMEPRMRAQCRAGVFHRLAVLKASRSTEVPISMISELETTLPLLFASEYPQVLTHGDLSYTNVLVNPNTYEITGIVDWSLAEVQPFVAGTITPAGRSSWRPSGTEFWTVSGIEDDSDVYQDNIRSMAETAAKLGAILRYAFNRRADGGPSEVLSTSDAMLGMLKAWLDGKATE</sequence>
<dbReference type="SMART" id="SM00028">
    <property type="entry name" value="TPR"/>
    <property type="match status" value="4"/>
</dbReference>
<evidence type="ECO:0000256" key="14">
    <source>
        <dbReference type="ARBA" id="ARBA00032505"/>
    </source>
</evidence>
<dbReference type="GO" id="GO:0016560">
    <property type="term" value="P:protein import into peroxisome matrix, docking"/>
    <property type="evidence" value="ECO:0007669"/>
    <property type="project" value="TreeGrafter"/>
</dbReference>
<dbReference type="PROSITE" id="PS50005">
    <property type="entry name" value="TPR"/>
    <property type="match status" value="3"/>
</dbReference>
<dbReference type="eggNOG" id="KOG1125">
    <property type="taxonomic scope" value="Eukaryota"/>
</dbReference>
<dbReference type="Gene3D" id="1.25.40.10">
    <property type="entry name" value="Tetratricopeptide repeat domain"/>
    <property type="match status" value="1"/>
</dbReference>
<dbReference type="AlphaFoldDB" id="A0A1S9DVK3"/>
<dbReference type="GO" id="GO:0005052">
    <property type="term" value="F:peroxisome matrix targeting signal-1 binding"/>
    <property type="evidence" value="ECO:0007669"/>
    <property type="project" value="TreeGrafter"/>
</dbReference>
<keyword evidence="7" id="KW-1017">Isopeptide bond</keyword>
<evidence type="ECO:0000256" key="8">
    <source>
        <dbReference type="ARBA" id="ARBA00022737"/>
    </source>
</evidence>
<dbReference type="EMBL" id="MKZY01000002">
    <property type="protein sequence ID" value="OOO13113.1"/>
    <property type="molecule type" value="Genomic_DNA"/>
</dbReference>
<evidence type="ECO:0000256" key="11">
    <source>
        <dbReference type="ARBA" id="ARBA00022927"/>
    </source>
</evidence>
<keyword evidence="8" id="KW-0677">Repeat</keyword>
<dbReference type="Pfam" id="PF13432">
    <property type="entry name" value="TPR_16"/>
    <property type="match status" value="1"/>
</dbReference>
<keyword evidence="9 15" id="KW-0802">TPR repeat</keyword>
<gene>
    <name evidence="18" type="ORF">OAory_01008620</name>
</gene>
<protein>
    <recommendedName>
        <fullName evidence="4">Peroxisomal targeting signal receptor</fullName>
    </recommendedName>
    <alternativeName>
        <fullName evidence="14">Peroxin-5</fullName>
    </alternativeName>
</protein>
<keyword evidence="5" id="KW-0813">Transport</keyword>
<evidence type="ECO:0000313" key="18">
    <source>
        <dbReference type="EMBL" id="OOO13113.1"/>
    </source>
</evidence>
<dbReference type="PANTHER" id="PTHR10130:SF0">
    <property type="entry name" value="GH08708P"/>
    <property type="match status" value="1"/>
</dbReference>
<evidence type="ECO:0000313" key="19">
    <source>
        <dbReference type="Proteomes" id="UP000190312"/>
    </source>
</evidence>
<keyword evidence="6" id="KW-0963">Cytoplasm</keyword>
<evidence type="ECO:0000256" key="4">
    <source>
        <dbReference type="ARBA" id="ARBA00014710"/>
    </source>
</evidence>
<keyword evidence="11" id="KW-0653">Protein transport</keyword>
<dbReference type="VEuPathDB" id="FungiDB:AO090005000623"/>
<accession>A0A1S9DVK3</accession>
<comment type="similarity">
    <text evidence="3">Belongs to the peroxisomal targeting signal receptor family.</text>
</comment>
<evidence type="ECO:0000256" key="6">
    <source>
        <dbReference type="ARBA" id="ARBA00022490"/>
    </source>
</evidence>
<dbReference type="Gene3D" id="3.90.1200.10">
    <property type="match status" value="1"/>
</dbReference>
<dbReference type="FunFam" id="1.25.40.10:FF:000218">
    <property type="entry name" value="Peroxisomal targeting signal receptor"/>
    <property type="match status" value="1"/>
</dbReference>
<dbReference type="Pfam" id="PF13414">
    <property type="entry name" value="TPR_11"/>
    <property type="match status" value="1"/>
</dbReference>
<keyword evidence="10" id="KW-0832">Ubl conjugation</keyword>
<dbReference type="GO" id="GO:0005829">
    <property type="term" value="C:cytosol"/>
    <property type="evidence" value="ECO:0007669"/>
    <property type="project" value="TreeGrafter"/>
</dbReference>
<comment type="caution">
    <text evidence="18">The sequence shown here is derived from an EMBL/GenBank/DDBJ whole genome shotgun (WGS) entry which is preliminary data.</text>
</comment>
<dbReference type="InterPro" id="IPR024111">
    <property type="entry name" value="PEX5/PEX5L"/>
</dbReference>
<evidence type="ECO:0000256" key="15">
    <source>
        <dbReference type="PROSITE-ProRule" id="PRU00339"/>
    </source>
</evidence>
<reference evidence="18 19" key="1">
    <citation type="submission" date="2016-10" db="EMBL/GenBank/DDBJ databases">
        <title>Genome sequencing of Aspergillus oryzae BCC7051.</title>
        <authorList>
            <person name="Thammarongtham C."/>
            <person name="Vorapreeda T."/>
            <person name="Nookaew I."/>
            <person name="Srisuk T."/>
            <person name="Land M."/>
            <person name="Jeennor S."/>
            <person name="Laoteng K."/>
        </authorList>
    </citation>
    <scope>NUCLEOTIDE SEQUENCE [LARGE SCALE GENOMIC DNA]</scope>
    <source>
        <strain evidence="18 19">BCC7051</strain>
    </source>
</reference>
<comment type="subcellular location">
    <subcellularLocation>
        <location evidence="2">Cytoplasm</location>
    </subcellularLocation>
    <subcellularLocation>
        <location evidence="1">Peroxisome</location>
    </subcellularLocation>
</comment>
<evidence type="ECO:0000256" key="9">
    <source>
        <dbReference type="ARBA" id="ARBA00022803"/>
    </source>
</evidence>
<name>A0A1S9DVK3_ASPOZ</name>
<evidence type="ECO:0000256" key="13">
    <source>
        <dbReference type="ARBA" id="ARBA00023140"/>
    </source>
</evidence>
<feature type="repeat" description="TPR" evidence="15">
    <location>
        <begin position="522"/>
        <end position="555"/>
    </location>
</feature>
<evidence type="ECO:0000256" key="2">
    <source>
        <dbReference type="ARBA" id="ARBA00004496"/>
    </source>
</evidence>
<feature type="repeat" description="TPR" evidence="15">
    <location>
        <begin position="480"/>
        <end position="513"/>
    </location>
</feature>
<dbReference type="InterPro" id="IPR019734">
    <property type="entry name" value="TPR_rpt"/>
</dbReference>
<dbReference type="Pfam" id="PF01636">
    <property type="entry name" value="APH"/>
    <property type="match status" value="1"/>
</dbReference>
<evidence type="ECO:0000256" key="16">
    <source>
        <dbReference type="SAM" id="MobiDB-lite"/>
    </source>
</evidence>
<dbReference type="SUPFAM" id="SSF56112">
    <property type="entry name" value="Protein kinase-like (PK-like)"/>
    <property type="match status" value="1"/>
</dbReference>
<keyword evidence="12" id="KW-0882">Thioester bond</keyword>
<evidence type="ECO:0000256" key="3">
    <source>
        <dbReference type="ARBA" id="ARBA00005348"/>
    </source>
</evidence>
<feature type="compositionally biased region" description="Low complexity" evidence="16">
    <location>
        <begin position="42"/>
        <end position="52"/>
    </location>
</feature>